<dbReference type="Proteomes" id="UP000215361">
    <property type="component" value="Unassembled WGS sequence"/>
</dbReference>
<feature type="transmembrane region" description="Helical" evidence="1">
    <location>
        <begin position="12"/>
        <end position="31"/>
    </location>
</feature>
<protein>
    <submittedName>
        <fullName evidence="2">ECF transporter S component</fullName>
    </submittedName>
</protein>
<name>A0A133MU38_FINMA</name>
<dbReference type="EMBL" id="CP054000">
    <property type="protein sequence ID" value="QKH78908.1"/>
    <property type="molecule type" value="Genomic_DNA"/>
</dbReference>
<feature type="transmembrane region" description="Helical" evidence="1">
    <location>
        <begin position="38"/>
        <end position="56"/>
    </location>
</feature>
<organism evidence="2 4">
    <name type="scientific">Finegoldia magna</name>
    <name type="common">Peptostreptococcus magnus</name>
    <dbReference type="NCBI Taxonomy" id="1260"/>
    <lineage>
        <taxon>Bacteria</taxon>
        <taxon>Bacillati</taxon>
        <taxon>Bacillota</taxon>
        <taxon>Tissierellia</taxon>
        <taxon>Tissierellales</taxon>
        <taxon>Peptoniphilaceae</taxon>
        <taxon>Finegoldia</taxon>
    </lineage>
</organism>
<reference evidence="2" key="1">
    <citation type="journal article" date="2017" name="J. Clin. Microbiol.">
        <title>Finegoldia magna Isolated from Orthopedic Joint Implant-Associated Infections.</title>
        <authorList>
            <person name="Soderquist B."/>
            <person name="Bjorklund S."/>
            <person name="Hellmark B."/>
            <person name="Jensen A."/>
            <person name="Bruggemann H."/>
        </authorList>
    </citation>
    <scope>NUCLEOTIDE SEQUENCE</scope>
    <source>
        <strain evidence="2">08T492</strain>
    </source>
</reference>
<evidence type="ECO:0000313" key="2">
    <source>
        <dbReference type="EMBL" id="OXZ36862.1"/>
    </source>
</evidence>
<evidence type="ECO:0000256" key="1">
    <source>
        <dbReference type="SAM" id="Phobius"/>
    </source>
</evidence>
<dbReference type="EMBL" id="NDYI01000023">
    <property type="protein sequence ID" value="OXZ36862.1"/>
    <property type="molecule type" value="Genomic_DNA"/>
</dbReference>
<dbReference type="OMA" id="HANGWFS"/>
<dbReference type="Proteomes" id="UP000502899">
    <property type="component" value="Chromosome"/>
</dbReference>
<reference evidence="3 5" key="3">
    <citation type="submission" date="2020-05" db="EMBL/GenBank/DDBJ databases">
        <title>FDA dAtabase for Regulatory Grade micrObial Sequences (FDA-ARGOS): Supporting development and validation of Infectious Disease Dx tests.</title>
        <authorList>
            <person name="Pederson C."/>
            <person name="Tallon L."/>
            <person name="Sadzewicz L."/>
            <person name="Zhao X."/>
            <person name="Vavikolanu K."/>
            <person name="Mehta A."/>
            <person name="Aluvathingal J."/>
            <person name="Nadendla S."/>
            <person name="Myers T."/>
            <person name="Yan Y."/>
            <person name="Sichtig H."/>
        </authorList>
    </citation>
    <scope>NUCLEOTIDE SEQUENCE [LARGE SCALE GENOMIC DNA]</scope>
    <source>
        <strain evidence="3 5">FDAARGOS_764</strain>
    </source>
</reference>
<dbReference type="InterPro" id="IPR024529">
    <property type="entry name" value="ECF_trnsprt_substrate-spec"/>
</dbReference>
<keyword evidence="1" id="KW-0472">Membrane</keyword>
<keyword evidence="1" id="KW-1133">Transmembrane helix</keyword>
<evidence type="ECO:0000313" key="3">
    <source>
        <dbReference type="EMBL" id="QKH78908.1"/>
    </source>
</evidence>
<accession>A0A133MU38</accession>
<dbReference type="RefSeq" id="WP_002836906.1">
    <property type="nucleotide sequence ID" value="NZ_CABKMR010000001.1"/>
</dbReference>
<dbReference type="Pfam" id="PF12822">
    <property type="entry name" value="ECF_trnsprt"/>
    <property type="match status" value="1"/>
</dbReference>
<feature type="transmembrane region" description="Helical" evidence="1">
    <location>
        <begin position="76"/>
        <end position="93"/>
    </location>
</feature>
<dbReference type="AlphaFoldDB" id="A0A133MU38"/>
<evidence type="ECO:0000313" key="5">
    <source>
        <dbReference type="Proteomes" id="UP000502899"/>
    </source>
</evidence>
<gene>
    <name evidence="2" type="ORF">B9N56_07925</name>
    <name evidence="3" type="ORF">FOC70_00415</name>
</gene>
<evidence type="ECO:0000313" key="4">
    <source>
        <dbReference type="Proteomes" id="UP000215361"/>
    </source>
</evidence>
<reference evidence="4" key="2">
    <citation type="submission" date="2017-04" db="EMBL/GenBank/DDBJ databases">
        <title>Finegoldia magna isolated from orthopedic joint implant-associated infections.</title>
        <authorList>
            <person name="Bjorklund S."/>
            <person name="Bruggemann H."/>
            <person name="Jensen A."/>
            <person name="Hellmark B."/>
            <person name="Soderquist B."/>
        </authorList>
    </citation>
    <scope>NUCLEOTIDE SEQUENCE [LARGE SCALE GENOMIC DNA]</scope>
    <source>
        <strain evidence="4">08T492</strain>
    </source>
</reference>
<keyword evidence="1" id="KW-0812">Transmembrane</keyword>
<sequence>MKSKSKTSYNLSVILLIPLGIAINFVGANLTAALKLPVYLDVIGTVFTGVLCGPWIGFLTGVVTNIVTSVTNPTQLPYMIVSGAIGLVAGFCGKRGMFKTPQKTFVVAIIIWLVAMITSAPITVLVFGGVTGASGSSAITTFLVATGKGLWQSVLGSTVLTETLDKFLTSFAVYFLIKSIPNRNLLRYPNGLEYIKEKKNKYVRGAK</sequence>
<feature type="transmembrane region" description="Helical" evidence="1">
    <location>
        <begin position="105"/>
        <end position="130"/>
    </location>
</feature>
<dbReference type="Gene3D" id="1.10.1760.20">
    <property type="match status" value="1"/>
</dbReference>
<dbReference type="GO" id="GO:0022857">
    <property type="term" value="F:transmembrane transporter activity"/>
    <property type="evidence" value="ECO:0007669"/>
    <property type="project" value="InterPro"/>
</dbReference>
<proteinExistence type="predicted"/>